<name>A0A1D2MBS6_ORCCI</name>
<protein>
    <submittedName>
        <fullName evidence="1">Uncharacterized protein</fullName>
    </submittedName>
</protein>
<sequence>MEAKCSKMSVNLSKTDDDDWVEARIEEIVRKMTEDGPRVLKIWNECQLIKQLFADYSDFFVSVQQMTRENRQLLSVTLKVLQVPVIIQLVQQYRGIVAGIGDAAELFSNYLREELLPTSQTFLEATHLFDPDNFNKWLPIPVEVEQRAEEPPVDIKFLKEDSRIIRLFNTDVEQLEANWKKINTEEQLKTTLADAKQLYAQLPKNFRTVAFKGLN</sequence>
<proteinExistence type="predicted"/>
<comment type="caution">
    <text evidence="1">The sequence shown here is derived from an EMBL/GenBank/DDBJ whole genome shotgun (WGS) entry which is preliminary data.</text>
</comment>
<keyword evidence="2" id="KW-1185">Reference proteome</keyword>
<dbReference type="EMBL" id="LJIJ01001952">
    <property type="protein sequence ID" value="ODM90457.1"/>
    <property type="molecule type" value="Genomic_DNA"/>
</dbReference>
<evidence type="ECO:0000313" key="2">
    <source>
        <dbReference type="Proteomes" id="UP000094527"/>
    </source>
</evidence>
<accession>A0A1D2MBS6</accession>
<evidence type="ECO:0000313" key="1">
    <source>
        <dbReference type="EMBL" id="ODM90457.1"/>
    </source>
</evidence>
<dbReference type="Proteomes" id="UP000094527">
    <property type="component" value="Unassembled WGS sequence"/>
</dbReference>
<organism evidence="1 2">
    <name type="scientific">Orchesella cincta</name>
    <name type="common">Springtail</name>
    <name type="synonym">Podura cincta</name>
    <dbReference type="NCBI Taxonomy" id="48709"/>
    <lineage>
        <taxon>Eukaryota</taxon>
        <taxon>Metazoa</taxon>
        <taxon>Ecdysozoa</taxon>
        <taxon>Arthropoda</taxon>
        <taxon>Hexapoda</taxon>
        <taxon>Collembola</taxon>
        <taxon>Entomobryomorpha</taxon>
        <taxon>Entomobryoidea</taxon>
        <taxon>Orchesellidae</taxon>
        <taxon>Orchesellinae</taxon>
        <taxon>Orchesella</taxon>
    </lineage>
</organism>
<reference evidence="1 2" key="1">
    <citation type="journal article" date="2016" name="Genome Biol. Evol.">
        <title>Gene Family Evolution Reflects Adaptation to Soil Environmental Stressors in the Genome of the Collembolan Orchesella cincta.</title>
        <authorList>
            <person name="Faddeeva-Vakhrusheva A."/>
            <person name="Derks M.F."/>
            <person name="Anvar S.Y."/>
            <person name="Agamennone V."/>
            <person name="Suring W."/>
            <person name="Smit S."/>
            <person name="van Straalen N.M."/>
            <person name="Roelofs D."/>
        </authorList>
    </citation>
    <scope>NUCLEOTIDE SEQUENCE [LARGE SCALE GENOMIC DNA]</scope>
    <source>
        <tissue evidence="1">Mixed pool</tissue>
    </source>
</reference>
<gene>
    <name evidence="1" type="ORF">Ocin01_16226</name>
</gene>
<dbReference type="AlphaFoldDB" id="A0A1D2MBS6"/>